<dbReference type="Pfam" id="PF00217">
    <property type="entry name" value="ATP-gua_Ptrans"/>
    <property type="match status" value="1"/>
</dbReference>
<protein>
    <recommendedName>
        <fullName evidence="9">Creatine kinase M-type</fullName>
        <ecNumber evidence="2">2.7.3.2</ecNumber>
    </recommendedName>
    <alternativeName>
        <fullName evidence="11">Creatine kinase M chain</fullName>
    </alternativeName>
    <alternativeName>
        <fullName evidence="12">Creatine phosphokinase M-type</fullName>
    </alternativeName>
    <alternativeName>
        <fullName evidence="10">M-CK</fullName>
    </alternativeName>
</protein>
<evidence type="ECO:0000256" key="3">
    <source>
        <dbReference type="ARBA" id="ARBA00022679"/>
    </source>
</evidence>
<gene>
    <name evidence="19" type="primary">CKM</name>
</gene>
<feature type="domain" description="Phosphagen kinase N-terminal" evidence="17">
    <location>
        <begin position="11"/>
        <end position="98"/>
    </location>
</feature>
<comment type="similarity">
    <text evidence="1 14">Belongs to the ATP:guanido phosphotransferase family.</text>
</comment>
<evidence type="ECO:0000313" key="19">
    <source>
        <dbReference type="Ensembl" id="ENSBIXP00005018607.1"/>
    </source>
</evidence>
<comment type="function">
    <text evidence="7">Reversibly catalyzes the transfer of phosphate between ATP and various phosphogens (e.g. creatine phosphate). Creatine kinase isoenzymes play a central role in energy transduction in tissues with large, fluctuating energy demands, such as skeletal muscle, heart, brain and spermatozoa.</text>
</comment>
<evidence type="ECO:0000256" key="15">
    <source>
        <dbReference type="PROSITE-ProRule" id="PRU00843"/>
    </source>
</evidence>
<comment type="caution">
    <text evidence="15">Lacks conserved residue(s) required for the propagation of feature annotation.</text>
</comment>
<evidence type="ECO:0000313" key="21">
    <source>
        <dbReference type="Proteomes" id="UP000429181"/>
    </source>
</evidence>
<feature type="binding site" evidence="15">
    <location>
        <position position="236"/>
    </location>
    <ligand>
        <name>ATP</name>
        <dbReference type="ChEBI" id="CHEBI:30616"/>
    </ligand>
</feature>
<sequence>MPFGNTHNKHKLNFKAEEEYPDLSKHNNHMAKALTLEIYKKLRDKETPSGFTLDDVIQTGVDNPGHPFIMTVGCVAGDEESYTVFKDLFDPIIQDRHGGFKPTDKHKTDLNHENLKGGDDLDPNYVLSSRVRTGRSIKGYALPPHCSRGERRAVEKLSVEALNSLTGEFKGKYYPLKSMTEQEQQQLIDDHFLFDKPVSPLLLASGMARDWPDARGIWHNDNKSFLVWVNEEDHLRVISMEKGGNMKEVFRRFCVGLQKVGAYPRVTPSDRPPAAFRGPAPRNPAPPSTEATPLSGAPHSLSKAPPSGKPAPPLSSTPRTRTGLQGVLKPSPLRIQPSFVRLGPCPKNLVPPGFPDPPSRTPTPTDILTPCPSDPCPGCGRIWGHPQR</sequence>
<dbReference type="FunFam" id="3.30.590.10:FF:000026">
    <property type="entry name" value="Creatine kinase B-type"/>
    <property type="match status" value="1"/>
</dbReference>
<dbReference type="InterPro" id="IPR022414">
    <property type="entry name" value="ATP-guanido_PTrfase_cat"/>
</dbReference>
<dbReference type="InterPro" id="IPR000749">
    <property type="entry name" value="ATP-guanido_PTrfase"/>
</dbReference>
<keyword evidence="5 15" id="KW-0418">Kinase</keyword>
<dbReference type="Proteomes" id="UP000314981">
    <property type="component" value="Chromosome 18"/>
</dbReference>
<dbReference type="GO" id="GO:0004111">
    <property type="term" value="F:creatine kinase activity"/>
    <property type="evidence" value="ECO:0007669"/>
    <property type="project" value="UniProtKB-EC"/>
</dbReference>
<dbReference type="STRING" id="30522.A0A4W2GNF6"/>
<keyword evidence="20" id="KW-1185">Reference proteome</keyword>
<evidence type="ECO:0000256" key="9">
    <source>
        <dbReference type="ARBA" id="ARBA00040658"/>
    </source>
</evidence>
<evidence type="ECO:0000259" key="18">
    <source>
        <dbReference type="PROSITE" id="PS51510"/>
    </source>
</evidence>
<evidence type="ECO:0000256" key="8">
    <source>
        <dbReference type="ARBA" id="ARBA00038548"/>
    </source>
</evidence>
<evidence type="ECO:0000256" key="12">
    <source>
        <dbReference type="ARBA" id="ARBA00042833"/>
    </source>
</evidence>
<reference evidence="20 21" key="1">
    <citation type="submission" date="2018-11" db="EMBL/GenBank/DDBJ databases">
        <title>Haplotype-resolved cattle genomes.</title>
        <authorList>
            <person name="Low W.Y."/>
            <person name="Tearle R."/>
            <person name="Bickhart D.M."/>
            <person name="Rosen B.D."/>
            <person name="Koren S."/>
            <person name="Rhie A."/>
            <person name="Hiendleder S."/>
            <person name="Phillippy A.M."/>
            <person name="Smith T.P.L."/>
            <person name="Williams J.L."/>
        </authorList>
    </citation>
    <scope>NUCLEOTIDE SEQUENCE [LARGE SCALE GENOMIC DNA]</scope>
</reference>
<dbReference type="Gene3D" id="1.10.135.10">
    <property type="entry name" value="ATP:guanido phosphotransferase, N-terminal domain"/>
    <property type="match status" value="1"/>
</dbReference>
<feature type="region of interest" description="Disordered" evidence="16">
    <location>
        <begin position="264"/>
        <end position="388"/>
    </location>
</feature>
<organism evidence="19 21">
    <name type="scientific">Bos indicus x Bos taurus</name>
    <name type="common">Hybrid cattle</name>
    <dbReference type="NCBI Taxonomy" id="30522"/>
    <lineage>
        <taxon>Eukaryota</taxon>
        <taxon>Metazoa</taxon>
        <taxon>Chordata</taxon>
        <taxon>Craniata</taxon>
        <taxon>Vertebrata</taxon>
        <taxon>Euteleostomi</taxon>
        <taxon>Mammalia</taxon>
        <taxon>Eutheria</taxon>
        <taxon>Laurasiatheria</taxon>
        <taxon>Artiodactyla</taxon>
        <taxon>Ruminantia</taxon>
        <taxon>Pecora</taxon>
        <taxon>Bovidae</taxon>
        <taxon>Bovinae</taxon>
        <taxon>Bos</taxon>
    </lineage>
</organism>
<dbReference type="EC" id="2.7.3.2" evidence="2"/>
<evidence type="ECO:0000313" key="20">
    <source>
        <dbReference type="Proteomes" id="UP000314981"/>
    </source>
</evidence>
<dbReference type="AlphaFoldDB" id="A0A4W2GNF6"/>
<dbReference type="InterPro" id="IPR036802">
    <property type="entry name" value="ATP-guanido_PTrfase_N_sf"/>
</dbReference>
<evidence type="ECO:0000256" key="1">
    <source>
        <dbReference type="ARBA" id="ARBA00006798"/>
    </source>
</evidence>
<name>A0A4W2GNF6_BOBOX</name>
<evidence type="ECO:0000256" key="7">
    <source>
        <dbReference type="ARBA" id="ARBA00037274"/>
    </source>
</evidence>
<evidence type="ECO:0000256" key="14">
    <source>
        <dbReference type="PROSITE-ProRule" id="PRU00842"/>
    </source>
</evidence>
<dbReference type="Ensembl" id="ENSBIXT00005049342.1">
    <property type="protein sequence ID" value="ENSBIXP00005018607.1"/>
    <property type="gene ID" value="ENSBIXG00005022002.1"/>
</dbReference>
<reference evidence="19" key="2">
    <citation type="submission" date="2025-05" db="UniProtKB">
        <authorList>
            <consortium name="Ensembl"/>
        </authorList>
    </citation>
    <scope>IDENTIFICATION</scope>
</reference>
<comment type="subunit">
    <text evidence="8">Dimer of identical or non-identical chains, which can be either B (brain type) or M (muscle type). With MM being the major form in skeletal muscle and myocardium, MB existing in myocardium, and BB existing in many tissues, especially brain.</text>
</comment>
<dbReference type="PANTHER" id="PTHR11547">
    <property type="entry name" value="ARGININE OR CREATINE KINASE"/>
    <property type="match status" value="1"/>
</dbReference>
<proteinExistence type="inferred from homology"/>
<dbReference type="PROSITE" id="PS51509">
    <property type="entry name" value="PHOSPHAGEN_KINASE_N"/>
    <property type="match status" value="1"/>
</dbReference>
<dbReference type="GO" id="GO:0005615">
    <property type="term" value="C:extracellular space"/>
    <property type="evidence" value="ECO:0007669"/>
    <property type="project" value="Ensembl"/>
</dbReference>
<dbReference type="GO" id="GO:0046314">
    <property type="term" value="P:phosphocreatine biosynthetic process"/>
    <property type="evidence" value="ECO:0007669"/>
    <property type="project" value="Ensembl"/>
</dbReference>
<dbReference type="InterPro" id="IPR022413">
    <property type="entry name" value="ATP-guanido_PTrfase_N"/>
</dbReference>
<evidence type="ECO:0000256" key="4">
    <source>
        <dbReference type="ARBA" id="ARBA00022741"/>
    </source>
</evidence>
<keyword evidence="4 15" id="KW-0547">Nucleotide-binding</keyword>
<dbReference type="SUPFAM" id="SSF48034">
    <property type="entry name" value="Guanido kinase N-terminal domain"/>
    <property type="match status" value="1"/>
</dbReference>
<dbReference type="GO" id="GO:0005524">
    <property type="term" value="F:ATP binding"/>
    <property type="evidence" value="ECO:0007669"/>
    <property type="project" value="UniProtKB-UniRule"/>
</dbReference>
<feature type="domain" description="Phosphagen kinase C-terminal" evidence="18">
    <location>
        <begin position="125"/>
        <end position="262"/>
    </location>
</feature>
<evidence type="ECO:0000256" key="13">
    <source>
        <dbReference type="ARBA" id="ARBA00047732"/>
    </source>
</evidence>
<feature type="binding site" evidence="15">
    <location>
        <position position="191"/>
    </location>
    <ligand>
        <name>ATP</name>
        <dbReference type="ChEBI" id="CHEBI:30616"/>
    </ligand>
</feature>
<evidence type="ECO:0000256" key="10">
    <source>
        <dbReference type="ARBA" id="ARBA00041807"/>
    </source>
</evidence>
<dbReference type="GeneTree" id="ENSGT00950000182772"/>
<evidence type="ECO:0000256" key="6">
    <source>
        <dbReference type="ARBA" id="ARBA00022840"/>
    </source>
</evidence>
<dbReference type="PROSITE" id="PS51510">
    <property type="entry name" value="PHOSPHAGEN_KINASE_C"/>
    <property type="match status" value="1"/>
</dbReference>
<dbReference type="Gene3D" id="3.30.590.10">
    <property type="entry name" value="Glutamine synthetase/guanido kinase, catalytic domain"/>
    <property type="match status" value="1"/>
</dbReference>
<evidence type="ECO:0000256" key="5">
    <source>
        <dbReference type="ARBA" id="ARBA00022777"/>
    </source>
</evidence>
<comment type="catalytic activity">
    <reaction evidence="13">
        <text>creatine + ATP = N-phosphocreatine + ADP + H(+)</text>
        <dbReference type="Rhea" id="RHEA:17157"/>
        <dbReference type="ChEBI" id="CHEBI:15378"/>
        <dbReference type="ChEBI" id="CHEBI:30616"/>
        <dbReference type="ChEBI" id="CHEBI:57947"/>
        <dbReference type="ChEBI" id="CHEBI:58092"/>
        <dbReference type="ChEBI" id="CHEBI:456216"/>
        <dbReference type="EC" id="2.7.3.2"/>
    </reaction>
</comment>
<evidence type="ECO:0000256" key="16">
    <source>
        <dbReference type="SAM" id="MobiDB-lite"/>
    </source>
</evidence>
<accession>A0A4W2GNF6</accession>
<keyword evidence="3 15" id="KW-0808">Transferase</keyword>
<evidence type="ECO:0000259" key="17">
    <source>
        <dbReference type="PROSITE" id="PS51509"/>
    </source>
</evidence>
<dbReference type="Ensembl" id="ENSBIXT00000022041.1">
    <property type="protein sequence ID" value="ENSBIXP00000034387.1"/>
    <property type="gene ID" value="ENSBIXG00000017339.1"/>
</dbReference>
<feature type="binding site" evidence="15">
    <location>
        <begin position="128"/>
        <end position="132"/>
    </location>
    <ligand>
        <name>ATP</name>
        <dbReference type="ChEBI" id="CHEBI:30616"/>
    </ligand>
</feature>
<dbReference type="PANTHER" id="PTHR11547:SF63">
    <property type="entry name" value="CREATINE KINASE M-TYPE"/>
    <property type="match status" value="1"/>
</dbReference>
<keyword evidence="6 15" id="KW-0067">ATP-binding</keyword>
<dbReference type="Pfam" id="PF02807">
    <property type="entry name" value="ATP-gua_PtransN"/>
    <property type="match status" value="1"/>
</dbReference>
<feature type="compositionally biased region" description="Pro residues" evidence="16">
    <location>
        <begin position="352"/>
        <end position="361"/>
    </location>
</feature>
<evidence type="ECO:0000256" key="11">
    <source>
        <dbReference type="ARBA" id="ARBA00042004"/>
    </source>
</evidence>
<dbReference type="SUPFAM" id="SSF55931">
    <property type="entry name" value="Glutamine synthetase/guanido kinase"/>
    <property type="match status" value="1"/>
</dbReference>
<dbReference type="FunFam" id="1.10.135.10:FF:000001">
    <property type="entry name" value="Creatine kinase M-type"/>
    <property type="match status" value="1"/>
</dbReference>
<dbReference type="Proteomes" id="UP000429181">
    <property type="component" value="Chromosome 18"/>
</dbReference>
<evidence type="ECO:0000256" key="2">
    <source>
        <dbReference type="ARBA" id="ARBA00012231"/>
    </source>
</evidence>
<dbReference type="InterPro" id="IPR014746">
    <property type="entry name" value="Gln_synth/guanido_kin_cat_dom"/>
</dbReference>